<dbReference type="InterPro" id="IPR017972">
    <property type="entry name" value="Cyt_P450_CS"/>
</dbReference>
<evidence type="ECO:0000313" key="7">
    <source>
        <dbReference type="EMBL" id="CAF1664426.1"/>
    </source>
</evidence>
<reference evidence="6" key="1">
    <citation type="submission" date="2021-02" db="EMBL/GenBank/DDBJ databases">
        <authorList>
            <person name="Nowell W R."/>
        </authorList>
    </citation>
    <scope>NUCLEOTIDE SEQUENCE</scope>
</reference>
<dbReference type="EMBL" id="CAJNOH010011741">
    <property type="protein sequence ID" value="CAF1528281.1"/>
    <property type="molecule type" value="Genomic_DNA"/>
</dbReference>
<protein>
    <recommendedName>
        <fullName evidence="10">Cytochrome P450</fullName>
    </recommendedName>
</protein>
<dbReference type="GO" id="GO:0006707">
    <property type="term" value="P:cholesterol catabolic process"/>
    <property type="evidence" value="ECO:0007669"/>
    <property type="project" value="InterPro"/>
</dbReference>
<keyword evidence="2 4" id="KW-0479">Metal-binding</keyword>
<dbReference type="GO" id="GO:0020037">
    <property type="term" value="F:heme binding"/>
    <property type="evidence" value="ECO:0007669"/>
    <property type="project" value="InterPro"/>
</dbReference>
<evidence type="ECO:0000313" key="8">
    <source>
        <dbReference type="Proteomes" id="UP000663854"/>
    </source>
</evidence>
<dbReference type="PRINTS" id="PR00465">
    <property type="entry name" value="EP450IV"/>
</dbReference>
<evidence type="ECO:0000256" key="1">
    <source>
        <dbReference type="ARBA" id="ARBA00010617"/>
    </source>
</evidence>
<keyword evidence="5" id="KW-0560">Oxidoreductase</keyword>
<dbReference type="PANTHER" id="PTHR24293:SF0">
    <property type="entry name" value="CYP46A1 PROTEIN-RELATED"/>
    <property type="match status" value="1"/>
</dbReference>
<dbReference type="SUPFAM" id="SSF48264">
    <property type="entry name" value="Cytochrome P450"/>
    <property type="match status" value="1"/>
</dbReference>
<keyword evidence="3 4" id="KW-0408">Iron</keyword>
<evidence type="ECO:0000256" key="3">
    <source>
        <dbReference type="ARBA" id="ARBA00023004"/>
    </source>
</evidence>
<dbReference type="AlphaFoldDB" id="A0A815VB31"/>
<dbReference type="Gene3D" id="1.10.630.10">
    <property type="entry name" value="Cytochrome P450"/>
    <property type="match status" value="1"/>
</dbReference>
<evidence type="ECO:0000313" key="6">
    <source>
        <dbReference type="EMBL" id="CAF1528281.1"/>
    </source>
</evidence>
<evidence type="ECO:0000256" key="5">
    <source>
        <dbReference type="RuleBase" id="RU000461"/>
    </source>
</evidence>
<dbReference type="InterPro" id="IPR002403">
    <property type="entry name" value="Cyt_P450_E_grp-IV"/>
</dbReference>
<feature type="non-terminal residue" evidence="6">
    <location>
        <position position="1"/>
    </location>
</feature>
<comment type="similarity">
    <text evidence="1 5">Belongs to the cytochrome P450 family.</text>
</comment>
<proteinExistence type="inferred from homology"/>
<evidence type="ECO:0000313" key="9">
    <source>
        <dbReference type="Proteomes" id="UP000663870"/>
    </source>
</evidence>
<dbReference type="PANTHER" id="PTHR24293">
    <property type="entry name" value="CYTOCHROME P450 FAMILY 46 SUBFAMILY A"/>
    <property type="match status" value="1"/>
</dbReference>
<dbReference type="EMBL" id="CAJNOL010013600">
    <property type="protein sequence ID" value="CAF1664426.1"/>
    <property type="molecule type" value="Genomic_DNA"/>
</dbReference>
<feature type="binding site" description="axial binding residue" evidence="4">
    <location>
        <position position="39"/>
    </location>
    <ligand>
        <name>heme</name>
        <dbReference type="ChEBI" id="CHEBI:30413"/>
    </ligand>
    <ligandPart>
        <name>Fe</name>
        <dbReference type="ChEBI" id="CHEBI:18248"/>
    </ligandPart>
</feature>
<keyword evidence="5" id="KW-0503">Monooxygenase</keyword>
<accession>A0A815VB31</accession>
<dbReference type="PROSITE" id="PS00086">
    <property type="entry name" value="CYTOCHROME_P450"/>
    <property type="match status" value="1"/>
</dbReference>
<gene>
    <name evidence="7" type="ORF">JXQ802_LOCUS56584</name>
    <name evidence="6" type="ORF">PYM288_LOCUS40013</name>
</gene>
<evidence type="ECO:0000256" key="4">
    <source>
        <dbReference type="PIRSR" id="PIRSR602403-1"/>
    </source>
</evidence>
<comment type="caution">
    <text evidence="6">The sequence shown here is derived from an EMBL/GenBank/DDBJ whole genome shotgun (WGS) entry which is preliminary data.</text>
</comment>
<name>A0A815VB31_9BILA</name>
<comment type="cofactor">
    <cofactor evidence="4">
        <name>heme</name>
        <dbReference type="ChEBI" id="CHEBI:30413"/>
    </cofactor>
</comment>
<evidence type="ECO:0008006" key="10">
    <source>
        <dbReference type="Google" id="ProtNLM"/>
    </source>
</evidence>
<keyword evidence="9" id="KW-1185">Reference proteome</keyword>
<dbReference type="GO" id="GO:0033781">
    <property type="term" value="F:cholesterol 24-hydroxylase activity"/>
    <property type="evidence" value="ECO:0007669"/>
    <property type="project" value="InterPro"/>
</dbReference>
<dbReference type="Proteomes" id="UP000663854">
    <property type="component" value="Unassembled WGS sequence"/>
</dbReference>
<dbReference type="Proteomes" id="UP000663870">
    <property type="component" value="Unassembled WGS sequence"/>
</dbReference>
<dbReference type="GO" id="GO:0005506">
    <property type="term" value="F:iron ion binding"/>
    <property type="evidence" value="ECO:0007669"/>
    <property type="project" value="InterPro"/>
</dbReference>
<keyword evidence="4 5" id="KW-0349">Heme</keyword>
<dbReference type="Pfam" id="PF00067">
    <property type="entry name" value="p450"/>
    <property type="match status" value="1"/>
</dbReference>
<dbReference type="InterPro" id="IPR001128">
    <property type="entry name" value="Cyt_P450"/>
</dbReference>
<sequence length="93" mass="10688">PRSLEFDYTRWIRDPKTGLRPKLPHPFAYLPFGAGPRNCVGQNFALLEAKIILAMFLQRCNFKLVPGRKIVPEEKPTLKAKYGTFANISKREI</sequence>
<organism evidence="6 8">
    <name type="scientific">Rotaria sordida</name>
    <dbReference type="NCBI Taxonomy" id="392033"/>
    <lineage>
        <taxon>Eukaryota</taxon>
        <taxon>Metazoa</taxon>
        <taxon>Spiralia</taxon>
        <taxon>Gnathifera</taxon>
        <taxon>Rotifera</taxon>
        <taxon>Eurotatoria</taxon>
        <taxon>Bdelloidea</taxon>
        <taxon>Philodinida</taxon>
        <taxon>Philodinidae</taxon>
        <taxon>Rotaria</taxon>
    </lineage>
</organism>
<dbReference type="InterPro" id="IPR036396">
    <property type="entry name" value="Cyt_P450_sf"/>
</dbReference>
<evidence type="ECO:0000256" key="2">
    <source>
        <dbReference type="ARBA" id="ARBA00022723"/>
    </source>
</evidence>
<dbReference type="InterPro" id="IPR039983">
    <property type="entry name" value="CYP46A1"/>
</dbReference>